<evidence type="ECO:0000256" key="6">
    <source>
        <dbReference type="ARBA" id="ARBA00022833"/>
    </source>
</evidence>
<keyword evidence="4 8" id="KW-0479">Metal-binding</keyword>
<dbReference type="Pfam" id="PF00383">
    <property type="entry name" value="dCMP_cyt_deam_1"/>
    <property type="match status" value="1"/>
</dbReference>
<evidence type="ECO:0000256" key="7">
    <source>
        <dbReference type="ARBA" id="ARBA00048045"/>
    </source>
</evidence>
<keyword evidence="3 8" id="KW-0819">tRNA processing</keyword>
<dbReference type="InterPro" id="IPR016193">
    <property type="entry name" value="Cytidine_deaminase-like"/>
</dbReference>
<reference evidence="10 11" key="1">
    <citation type="submission" date="2011-10" db="EMBL/GenBank/DDBJ databases">
        <authorList>
            <person name="Quillaguamn J."/>
            <person name="Guzmn D."/>
            <person name="Balderrama-Subieta A."/>
            <person name="Cardona-Ortuo C."/>
            <person name="Guevara-Martnez M."/>
            <person name="Callisaya-Quispe N."/>
        </authorList>
    </citation>
    <scope>NUCLEOTIDE SEQUENCE [LARGE SCALE GENOMIC DNA]</scope>
    <source>
        <strain evidence="10 11">LC1</strain>
    </source>
</reference>
<name>A0A7U9C3N1_9GAMM</name>
<feature type="binding site" evidence="8">
    <location>
        <position position="88"/>
    </location>
    <ligand>
        <name>Zn(2+)</name>
        <dbReference type="ChEBI" id="CHEBI:29105"/>
        <note>catalytic</note>
    </ligand>
</feature>
<evidence type="ECO:0000259" key="9">
    <source>
        <dbReference type="PROSITE" id="PS51747"/>
    </source>
</evidence>
<dbReference type="CDD" id="cd01285">
    <property type="entry name" value="nucleoside_deaminase"/>
    <property type="match status" value="1"/>
</dbReference>
<dbReference type="HAMAP" id="MF_00972">
    <property type="entry name" value="tRNA_aden_deaminase"/>
    <property type="match status" value="1"/>
</dbReference>
<keyword evidence="6 8" id="KW-0862">Zinc</keyword>
<evidence type="ECO:0000256" key="2">
    <source>
        <dbReference type="ARBA" id="ARBA00011738"/>
    </source>
</evidence>
<organism evidence="10 11">
    <name type="scientific">Vreelandella boliviensis LC1</name>
    <dbReference type="NCBI Taxonomy" id="1072583"/>
    <lineage>
        <taxon>Bacteria</taxon>
        <taxon>Pseudomonadati</taxon>
        <taxon>Pseudomonadota</taxon>
        <taxon>Gammaproteobacteria</taxon>
        <taxon>Oceanospirillales</taxon>
        <taxon>Halomonadaceae</taxon>
        <taxon>Vreelandella</taxon>
    </lineage>
</organism>
<evidence type="ECO:0000256" key="5">
    <source>
        <dbReference type="ARBA" id="ARBA00022801"/>
    </source>
</evidence>
<gene>
    <name evidence="8" type="primary">tadA</name>
    <name evidence="10" type="ORF">KUC_2899</name>
</gene>
<comment type="function">
    <text evidence="8">Catalyzes the deamination of adenosine to inosine at the wobble position 34 of tRNA(Arg2).</text>
</comment>
<feature type="binding site" evidence="8">
    <location>
        <position position="118"/>
    </location>
    <ligand>
        <name>Zn(2+)</name>
        <dbReference type="ChEBI" id="CHEBI:29105"/>
        <note>catalytic</note>
    </ligand>
</feature>
<evidence type="ECO:0000313" key="10">
    <source>
        <dbReference type="EMBL" id="EHJ92937.1"/>
    </source>
</evidence>
<dbReference type="EMBL" id="JH393258">
    <property type="protein sequence ID" value="EHJ92937.1"/>
    <property type="molecule type" value="Genomic_DNA"/>
</dbReference>
<dbReference type="InterPro" id="IPR002125">
    <property type="entry name" value="CMP_dCMP_dom"/>
</dbReference>
<feature type="active site" description="Proton donor" evidence="8">
    <location>
        <position position="90"/>
    </location>
</feature>
<dbReference type="PROSITE" id="PS51747">
    <property type="entry name" value="CYT_DCMP_DEAMINASES_2"/>
    <property type="match status" value="1"/>
</dbReference>
<sequence length="189" mass="20575">MRLSQSNAVDENELLRQGLTLSYDRFATLAEFTFMRSDEFYMHRALDQAHLAAAAGEVPVGAVVVDAQGEIIGVGCNAPVASCDPSGHAEVRALREAGKHQDNYRLEGCTLFVTLEPCMMCAGAMIHARLARLVYGAAEPRAGMVESKANLLAQPWFNHQVLVTGGVLAPASQKLLKRFFAARREQPCE</sequence>
<comment type="cofactor">
    <cofactor evidence="8">
        <name>Zn(2+)</name>
        <dbReference type="ChEBI" id="CHEBI:29105"/>
    </cofactor>
    <text evidence="8">Binds 1 zinc ion per subunit.</text>
</comment>
<feature type="binding site" evidence="8">
    <location>
        <position position="121"/>
    </location>
    <ligand>
        <name>Zn(2+)</name>
        <dbReference type="ChEBI" id="CHEBI:29105"/>
        <note>catalytic</note>
    </ligand>
</feature>
<evidence type="ECO:0000256" key="1">
    <source>
        <dbReference type="ARBA" id="ARBA00010669"/>
    </source>
</evidence>
<keyword evidence="5 8" id="KW-0378">Hydrolase</keyword>
<dbReference type="EC" id="3.5.4.33" evidence="8"/>
<feature type="domain" description="CMP/dCMP-type deaminase" evidence="9">
    <location>
        <begin position="36"/>
        <end position="146"/>
    </location>
</feature>
<dbReference type="GO" id="GO:0008270">
    <property type="term" value="F:zinc ion binding"/>
    <property type="evidence" value="ECO:0007669"/>
    <property type="project" value="UniProtKB-UniRule"/>
</dbReference>
<dbReference type="PANTHER" id="PTHR11079">
    <property type="entry name" value="CYTOSINE DEAMINASE FAMILY MEMBER"/>
    <property type="match status" value="1"/>
</dbReference>
<evidence type="ECO:0000256" key="3">
    <source>
        <dbReference type="ARBA" id="ARBA00022694"/>
    </source>
</evidence>
<protein>
    <recommendedName>
        <fullName evidence="8">tRNA-specific adenosine deaminase</fullName>
        <ecNumber evidence="8">3.5.4.33</ecNumber>
    </recommendedName>
</protein>
<comment type="catalytic activity">
    <reaction evidence="7 8">
        <text>adenosine(34) in tRNA + H2O + H(+) = inosine(34) in tRNA + NH4(+)</text>
        <dbReference type="Rhea" id="RHEA:43168"/>
        <dbReference type="Rhea" id="RHEA-COMP:10373"/>
        <dbReference type="Rhea" id="RHEA-COMP:10374"/>
        <dbReference type="ChEBI" id="CHEBI:15377"/>
        <dbReference type="ChEBI" id="CHEBI:15378"/>
        <dbReference type="ChEBI" id="CHEBI:28938"/>
        <dbReference type="ChEBI" id="CHEBI:74411"/>
        <dbReference type="ChEBI" id="CHEBI:82852"/>
        <dbReference type="EC" id="3.5.4.33"/>
    </reaction>
</comment>
<dbReference type="NCBIfam" id="NF008113">
    <property type="entry name" value="PRK10860.1"/>
    <property type="match status" value="1"/>
</dbReference>
<evidence type="ECO:0000256" key="8">
    <source>
        <dbReference type="HAMAP-Rule" id="MF_00972"/>
    </source>
</evidence>
<dbReference type="GO" id="GO:0002100">
    <property type="term" value="P:tRNA wobble adenosine to inosine editing"/>
    <property type="evidence" value="ECO:0007669"/>
    <property type="project" value="UniProtKB-UniRule"/>
</dbReference>
<dbReference type="InterPro" id="IPR016192">
    <property type="entry name" value="APOBEC/CMP_deaminase_Zn-bd"/>
</dbReference>
<dbReference type="SUPFAM" id="SSF53927">
    <property type="entry name" value="Cytidine deaminase-like"/>
    <property type="match status" value="1"/>
</dbReference>
<dbReference type="InterPro" id="IPR028883">
    <property type="entry name" value="tRNA_aden_deaminase"/>
</dbReference>
<dbReference type="Proteomes" id="UP000005756">
    <property type="component" value="Unassembled WGS sequence"/>
</dbReference>
<dbReference type="Gene3D" id="3.40.140.10">
    <property type="entry name" value="Cytidine Deaminase, domain 2"/>
    <property type="match status" value="1"/>
</dbReference>
<comment type="similarity">
    <text evidence="1">Belongs to the cytidine and deoxycytidylate deaminase family. ADAT2 subfamily.</text>
</comment>
<dbReference type="PROSITE" id="PS00903">
    <property type="entry name" value="CYT_DCMP_DEAMINASES_1"/>
    <property type="match status" value="1"/>
</dbReference>
<accession>A0A7U9C3N1</accession>
<comment type="subunit">
    <text evidence="2 8">Homodimer.</text>
</comment>
<dbReference type="AlphaFoldDB" id="A0A7U9C3N1"/>
<evidence type="ECO:0000256" key="4">
    <source>
        <dbReference type="ARBA" id="ARBA00022723"/>
    </source>
</evidence>
<evidence type="ECO:0000313" key="11">
    <source>
        <dbReference type="Proteomes" id="UP000005756"/>
    </source>
</evidence>
<proteinExistence type="inferred from homology"/>
<dbReference type="PANTHER" id="PTHR11079:SF202">
    <property type="entry name" value="TRNA-SPECIFIC ADENOSINE DEAMINASE"/>
    <property type="match status" value="1"/>
</dbReference>
<dbReference type="GO" id="GO:0052717">
    <property type="term" value="F:tRNA-specific adenosine-34 deaminase activity"/>
    <property type="evidence" value="ECO:0007669"/>
    <property type="project" value="UniProtKB-UniRule"/>
</dbReference>